<dbReference type="PRINTS" id="PR00081">
    <property type="entry name" value="GDHRDH"/>
</dbReference>
<name>A0A6J4LAQ1_9CHLR</name>
<dbReference type="SMART" id="SM00822">
    <property type="entry name" value="PKS_KR"/>
    <property type="match status" value="1"/>
</dbReference>
<keyword evidence="2" id="KW-0560">Oxidoreductase</keyword>
<evidence type="ECO:0000259" key="4">
    <source>
        <dbReference type="SMART" id="SM00822"/>
    </source>
</evidence>
<protein>
    <recommendedName>
        <fullName evidence="4">Ketoreductase domain-containing protein</fullName>
    </recommendedName>
</protein>
<dbReference type="PRINTS" id="PR00080">
    <property type="entry name" value="SDRFAMILY"/>
</dbReference>
<dbReference type="AlphaFoldDB" id="A0A6J4LAQ1"/>
<evidence type="ECO:0000256" key="3">
    <source>
        <dbReference type="RuleBase" id="RU000363"/>
    </source>
</evidence>
<evidence type="ECO:0000256" key="2">
    <source>
        <dbReference type="ARBA" id="ARBA00023002"/>
    </source>
</evidence>
<evidence type="ECO:0000313" key="5">
    <source>
        <dbReference type="EMBL" id="CAA9327401.1"/>
    </source>
</evidence>
<comment type="similarity">
    <text evidence="1 3">Belongs to the short-chain dehydrogenases/reductases (SDR) family.</text>
</comment>
<sequence>MAALEGKIALVTGASSGIGRATARALAKEGAIVYATARRVETLTDLKDAGIRTLALDVSDETSMVDAVRTVEAEWGAIHTLVNNAGYIQSGVLEEVPLDAVRSEFEVNVFGMLRMSQLVLPAMRKRGTGRIVNVGSMGGLFAVPGAGAYHMSKYAVEALTDALRYEVRSFGVDVVLIQPAGVRTAFADTKSSRIPEREGPYAAFNENYNAVVGELYTENARGVVSATDVARVIVDAAIAPRPRTRYKVGLVAHALPGMRRLLGDRLWDAAMGRLFPMSPGANRSRAVPDRARASE</sequence>
<dbReference type="EMBL" id="CADCTR010002024">
    <property type="protein sequence ID" value="CAA9327401.1"/>
    <property type="molecule type" value="Genomic_DNA"/>
</dbReference>
<evidence type="ECO:0000256" key="1">
    <source>
        <dbReference type="ARBA" id="ARBA00006484"/>
    </source>
</evidence>
<proteinExistence type="inferred from homology"/>
<dbReference type="SUPFAM" id="SSF51735">
    <property type="entry name" value="NAD(P)-binding Rossmann-fold domains"/>
    <property type="match status" value="1"/>
</dbReference>
<dbReference type="PANTHER" id="PTHR44169">
    <property type="entry name" value="NADPH-DEPENDENT 1-ACYLDIHYDROXYACETONE PHOSPHATE REDUCTASE"/>
    <property type="match status" value="1"/>
</dbReference>
<dbReference type="Pfam" id="PF00106">
    <property type="entry name" value="adh_short"/>
    <property type="match status" value="1"/>
</dbReference>
<dbReference type="Gene3D" id="3.40.50.720">
    <property type="entry name" value="NAD(P)-binding Rossmann-like Domain"/>
    <property type="match status" value="1"/>
</dbReference>
<feature type="domain" description="Ketoreductase" evidence="4">
    <location>
        <begin position="7"/>
        <end position="185"/>
    </location>
</feature>
<dbReference type="InterPro" id="IPR036291">
    <property type="entry name" value="NAD(P)-bd_dom_sf"/>
</dbReference>
<gene>
    <name evidence="5" type="ORF">AVDCRST_MAG93-6026</name>
</gene>
<reference evidence="5" key="1">
    <citation type="submission" date="2020-02" db="EMBL/GenBank/DDBJ databases">
        <authorList>
            <person name="Meier V. D."/>
        </authorList>
    </citation>
    <scope>NUCLEOTIDE SEQUENCE</scope>
    <source>
        <strain evidence="5">AVDCRST_MAG93</strain>
    </source>
</reference>
<dbReference type="PANTHER" id="PTHR44169:SF6">
    <property type="entry name" value="NADPH-DEPENDENT 1-ACYLDIHYDROXYACETONE PHOSPHATE REDUCTASE"/>
    <property type="match status" value="1"/>
</dbReference>
<accession>A0A6J4LAQ1</accession>
<dbReference type="CDD" id="cd05374">
    <property type="entry name" value="17beta-HSD-like_SDR_c"/>
    <property type="match status" value="1"/>
</dbReference>
<dbReference type="InterPro" id="IPR057326">
    <property type="entry name" value="KR_dom"/>
</dbReference>
<dbReference type="GO" id="GO:0016491">
    <property type="term" value="F:oxidoreductase activity"/>
    <property type="evidence" value="ECO:0007669"/>
    <property type="project" value="UniProtKB-KW"/>
</dbReference>
<organism evidence="5">
    <name type="scientific">uncultured Chloroflexia bacterium</name>
    <dbReference type="NCBI Taxonomy" id="1672391"/>
    <lineage>
        <taxon>Bacteria</taxon>
        <taxon>Bacillati</taxon>
        <taxon>Chloroflexota</taxon>
        <taxon>Chloroflexia</taxon>
        <taxon>environmental samples</taxon>
    </lineage>
</organism>
<dbReference type="InterPro" id="IPR002347">
    <property type="entry name" value="SDR_fam"/>
</dbReference>